<evidence type="ECO:0000313" key="2">
    <source>
        <dbReference type="EMBL" id="CUN73246.1"/>
    </source>
</evidence>
<dbReference type="EMBL" id="CYZN01000005">
    <property type="protein sequence ID" value="CUN73246.1"/>
    <property type="molecule type" value="Genomic_DNA"/>
</dbReference>
<evidence type="ECO:0000256" key="1">
    <source>
        <dbReference type="SAM" id="SignalP"/>
    </source>
</evidence>
<reference evidence="2 3" key="1">
    <citation type="submission" date="2015-09" db="EMBL/GenBank/DDBJ databases">
        <authorList>
            <consortium name="Pathogen Informatics"/>
        </authorList>
    </citation>
    <scope>NUCLEOTIDE SEQUENCE [LARGE SCALE GENOMIC DNA]</scope>
    <source>
        <strain evidence="2 3">2789STDY5834863</strain>
    </source>
</reference>
<dbReference type="eggNOG" id="COG3103">
    <property type="taxonomic scope" value="Bacteria"/>
</dbReference>
<evidence type="ECO:0008006" key="4">
    <source>
        <dbReference type="Google" id="ProtNLM"/>
    </source>
</evidence>
<keyword evidence="1" id="KW-0732">Signal</keyword>
<gene>
    <name evidence="2" type="ORF">ERS852478_00923</name>
</gene>
<feature type="chain" id="PRO_5039032167" description="DUF5666 domain-containing protein" evidence="1">
    <location>
        <begin position="19"/>
        <end position="392"/>
    </location>
</feature>
<feature type="signal peptide" evidence="1">
    <location>
        <begin position="1"/>
        <end position="18"/>
    </location>
</feature>
<evidence type="ECO:0000313" key="3">
    <source>
        <dbReference type="Proteomes" id="UP000095431"/>
    </source>
</evidence>
<dbReference type="Proteomes" id="UP000095431">
    <property type="component" value="Unassembled WGS sequence"/>
</dbReference>
<proteinExistence type="predicted"/>
<dbReference type="AlphaFoldDB" id="A0A173ZCQ8"/>
<dbReference type="PROSITE" id="PS51257">
    <property type="entry name" value="PROKAR_LIPOPROTEIN"/>
    <property type="match status" value="1"/>
</dbReference>
<protein>
    <recommendedName>
        <fullName evidence="4">DUF5666 domain-containing protein</fullName>
    </recommendedName>
</protein>
<dbReference type="RefSeq" id="WP_055199846.1">
    <property type="nucleotide sequence ID" value="NZ_BTHH01000004.1"/>
</dbReference>
<name>A0A173ZCQ8_9FIRM</name>
<sequence>MKKLLAACVCAGLSFSFAGCSPETILEQFTSTGDTSVRELTSSSDTTTETETKDRIYMDELSGTLQDFSGSQLILNTDSTSYVFNVSNATLECKGGMITGDEISIIYEGQLSGTDTGSVHVLKVVDEFHKKNKLKKRTAHGQVISLTSNTITIKSKKGKTATYPITGTKQYYQNGIKAGDWVYLTFKGKFPDTSNDSSVSLNASHLKVLSISDLKDLEIPDPTPTPDPKLTQTPEQIENKEKQLLATVQGVNLNILRILPAGSDTSFNLDMSAIPAYFKGGIAPGSHVNVTYIGDLETTSLEEVRIIAVTGEDPDTINDKHISFTVTGTIIGSTANTITVQTDDGAIDTFRTENAQDLTASGMEYGDYVCVTFHPSKSKSSNIYTAIKVQDA</sequence>
<organism evidence="2 3">
    <name type="scientific">Blautia wexlerae</name>
    <dbReference type="NCBI Taxonomy" id="418240"/>
    <lineage>
        <taxon>Bacteria</taxon>
        <taxon>Bacillati</taxon>
        <taxon>Bacillota</taxon>
        <taxon>Clostridia</taxon>
        <taxon>Lachnospirales</taxon>
        <taxon>Lachnospiraceae</taxon>
        <taxon>Blautia</taxon>
    </lineage>
</organism>
<accession>A0A173ZCQ8</accession>